<comment type="cofactor">
    <cofactor evidence="6">
        <name>Zn(2+)</name>
        <dbReference type="ChEBI" id="CHEBI:29105"/>
    </cofactor>
</comment>
<dbReference type="PROSITE" id="PS50970">
    <property type="entry name" value="HCY"/>
    <property type="match status" value="1"/>
</dbReference>
<evidence type="ECO:0000256" key="4">
    <source>
        <dbReference type="ARBA" id="ARBA00022833"/>
    </source>
</evidence>
<evidence type="ECO:0000313" key="8">
    <source>
        <dbReference type="EMBL" id="KAK7452849.1"/>
    </source>
</evidence>
<evidence type="ECO:0000256" key="1">
    <source>
        <dbReference type="ARBA" id="ARBA00022603"/>
    </source>
</evidence>
<dbReference type="Proteomes" id="UP001519460">
    <property type="component" value="Unassembled WGS sequence"/>
</dbReference>
<evidence type="ECO:0000259" key="7">
    <source>
        <dbReference type="PROSITE" id="PS50970"/>
    </source>
</evidence>
<evidence type="ECO:0000256" key="6">
    <source>
        <dbReference type="PROSITE-ProRule" id="PRU00333"/>
    </source>
</evidence>
<dbReference type="Pfam" id="PF02574">
    <property type="entry name" value="S-methyl_trans"/>
    <property type="match status" value="1"/>
</dbReference>
<sequence>MATKAVVVLDGGTGTSLADRGFKDIDAVVDLHSSFYESGSDVVVAATYQASVEGYVRRFGITETEAEDLVAEGVKLANQARAQAEQKLGRKCWVAASVGPYGAILGDRSEYHGKYADKMSSQELVTWHTQRIAAILKGGPDLLAIETIPVVKEAEAILESLKNFQGVRAWFSFQCKDGAHTGHGELFSDAVRTVLQSDDVIAVGMNCTHPDDVTPLLQSISSLDIRVPLLVKPNRAGLYVNPTCDTTLKEMTSQWMEHGARMIGGCCHYGPKDIAELRHFLETKSDVELPGLKRILSR</sequence>
<dbReference type="EMBL" id="JACVVK020000711">
    <property type="protein sequence ID" value="KAK7452849.1"/>
    <property type="molecule type" value="Genomic_DNA"/>
</dbReference>
<reference evidence="8 9" key="1">
    <citation type="journal article" date="2023" name="Sci. Data">
        <title>Genome assembly of the Korean intertidal mud-creeper Batillaria attramentaria.</title>
        <authorList>
            <person name="Patra A.K."/>
            <person name="Ho P.T."/>
            <person name="Jun S."/>
            <person name="Lee S.J."/>
            <person name="Kim Y."/>
            <person name="Won Y.J."/>
        </authorList>
    </citation>
    <scope>NUCLEOTIDE SEQUENCE [LARGE SCALE GENOMIC DNA]</scope>
    <source>
        <strain evidence="8">Wonlab-2016</strain>
    </source>
</reference>
<keyword evidence="1 6" id="KW-0489">Methyltransferase</keyword>
<keyword evidence="3 6" id="KW-0479">Metal-binding</keyword>
<evidence type="ECO:0000256" key="2">
    <source>
        <dbReference type="ARBA" id="ARBA00022679"/>
    </source>
</evidence>
<dbReference type="InterPro" id="IPR051486">
    <property type="entry name" value="Hcy_S-methyltransferase"/>
</dbReference>
<dbReference type="PANTHER" id="PTHR46015">
    <property type="entry name" value="ZGC:172121"/>
    <property type="match status" value="1"/>
</dbReference>
<accession>A0ABD0J324</accession>
<comment type="caution">
    <text evidence="8">The sequence shown here is derived from an EMBL/GenBank/DDBJ whole genome shotgun (WGS) entry which is preliminary data.</text>
</comment>
<name>A0ABD0J324_9CAEN</name>
<feature type="binding site" evidence="6">
    <location>
        <position position="207"/>
    </location>
    <ligand>
        <name>Zn(2+)</name>
        <dbReference type="ChEBI" id="CHEBI:29105"/>
    </ligand>
</feature>
<organism evidence="8 9">
    <name type="scientific">Batillaria attramentaria</name>
    <dbReference type="NCBI Taxonomy" id="370345"/>
    <lineage>
        <taxon>Eukaryota</taxon>
        <taxon>Metazoa</taxon>
        <taxon>Spiralia</taxon>
        <taxon>Lophotrochozoa</taxon>
        <taxon>Mollusca</taxon>
        <taxon>Gastropoda</taxon>
        <taxon>Caenogastropoda</taxon>
        <taxon>Sorbeoconcha</taxon>
        <taxon>Cerithioidea</taxon>
        <taxon>Batillariidae</taxon>
        <taxon>Batillaria</taxon>
    </lineage>
</organism>
<dbReference type="AlphaFoldDB" id="A0ABD0J324"/>
<dbReference type="GO" id="GO:0032259">
    <property type="term" value="P:methylation"/>
    <property type="evidence" value="ECO:0007669"/>
    <property type="project" value="UniProtKB-KW"/>
</dbReference>
<dbReference type="SUPFAM" id="SSF82282">
    <property type="entry name" value="Homocysteine S-methyltransferase"/>
    <property type="match status" value="1"/>
</dbReference>
<evidence type="ECO:0000256" key="3">
    <source>
        <dbReference type="ARBA" id="ARBA00022723"/>
    </source>
</evidence>
<keyword evidence="9" id="KW-1185">Reference proteome</keyword>
<feature type="binding site" evidence="6">
    <location>
        <position position="266"/>
    </location>
    <ligand>
        <name>Zn(2+)</name>
        <dbReference type="ChEBI" id="CHEBI:29105"/>
    </ligand>
</feature>
<evidence type="ECO:0000256" key="5">
    <source>
        <dbReference type="ARBA" id="ARBA00034478"/>
    </source>
</evidence>
<comment type="pathway">
    <text evidence="5">Amino-acid biosynthesis; L-methionine biosynthesis via de novo pathway.</text>
</comment>
<dbReference type="NCBIfam" id="NF007020">
    <property type="entry name" value="PRK09485.1"/>
    <property type="match status" value="1"/>
</dbReference>
<dbReference type="GO" id="GO:0008168">
    <property type="term" value="F:methyltransferase activity"/>
    <property type="evidence" value="ECO:0007669"/>
    <property type="project" value="UniProtKB-UniRule"/>
</dbReference>
<dbReference type="Gene3D" id="3.20.20.330">
    <property type="entry name" value="Homocysteine-binding-like domain"/>
    <property type="match status" value="1"/>
</dbReference>
<feature type="binding site" evidence="6">
    <location>
        <position position="267"/>
    </location>
    <ligand>
        <name>Zn(2+)</name>
        <dbReference type="ChEBI" id="CHEBI:29105"/>
    </ligand>
</feature>
<keyword evidence="2 6" id="KW-0808">Transferase</keyword>
<feature type="domain" description="Hcy-binding" evidence="7">
    <location>
        <begin position="1"/>
        <end position="281"/>
    </location>
</feature>
<protein>
    <recommendedName>
        <fullName evidence="7">Hcy-binding domain-containing protein</fullName>
    </recommendedName>
</protein>
<evidence type="ECO:0000313" key="9">
    <source>
        <dbReference type="Proteomes" id="UP001519460"/>
    </source>
</evidence>
<dbReference type="InterPro" id="IPR003726">
    <property type="entry name" value="HCY_dom"/>
</dbReference>
<dbReference type="GO" id="GO:0046872">
    <property type="term" value="F:metal ion binding"/>
    <property type="evidence" value="ECO:0007669"/>
    <property type="project" value="UniProtKB-KW"/>
</dbReference>
<proteinExistence type="predicted"/>
<dbReference type="InterPro" id="IPR036589">
    <property type="entry name" value="HCY_dom_sf"/>
</dbReference>
<gene>
    <name evidence="8" type="ORF">BaRGS_00039673</name>
</gene>
<keyword evidence="4 6" id="KW-0862">Zinc</keyword>
<dbReference type="PANTHER" id="PTHR46015:SF1">
    <property type="entry name" value="HOMOCYSTEINE S-METHYLTRANSFERASE-LIKE ISOFORM 1"/>
    <property type="match status" value="1"/>
</dbReference>